<gene>
    <name evidence="12" type="ORF">HANVADRAFT_53299</name>
</gene>
<evidence type="ECO:0000256" key="10">
    <source>
        <dbReference type="SAM" id="MobiDB-lite"/>
    </source>
</evidence>
<feature type="transmembrane region" description="Helical" evidence="9">
    <location>
        <begin position="330"/>
        <end position="355"/>
    </location>
</feature>
<dbReference type="PROSITE" id="PS00066">
    <property type="entry name" value="HMG_COA_REDUCTASE_1"/>
    <property type="match status" value="1"/>
</dbReference>
<dbReference type="InterPro" id="IPR025583">
    <property type="entry name" value="HMG-CoA_N_dom"/>
</dbReference>
<dbReference type="GO" id="GO:0005635">
    <property type="term" value="C:nuclear envelope"/>
    <property type="evidence" value="ECO:0007669"/>
    <property type="project" value="UniProtKB-ARBA"/>
</dbReference>
<dbReference type="FunFam" id="3.30.70.420:FF:000001">
    <property type="entry name" value="3-hydroxy-3-methylglutaryl coenzyme A reductase"/>
    <property type="match status" value="1"/>
</dbReference>
<reference evidence="13" key="1">
    <citation type="journal article" date="2016" name="Proc. Natl. Acad. Sci. U.S.A.">
        <title>Comparative genomics of biotechnologically important yeasts.</title>
        <authorList>
            <person name="Riley R."/>
            <person name="Haridas S."/>
            <person name="Wolfe K.H."/>
            <person name="Lopes M.R."/>
            <person name="Hittinger C.T."/>
            <person name="Goeker M."/>
            <person name="Salamov A.A."/>
            <person name="Wisecaver J.H."/>
            <person name="Long T.M."/>
            <person name="Calvey C.H."/>
            <person name="Aerts A.L."/>
            <person name="Barry K.W."/>
            <person name="Choi C."/>
            <person name="Clum A."/>
            <person name="Coughlan A.Y."/>
            <person name="Deshpande S."/>
            <person name="Douglass A.P."/>
            <person name="Hanson S.J."/>
            <person name="Klenk H.-P."/>
            <person name="LaButti K.M."/>
            <person name="Lapidus A."/>
            <person name="Lindquist E.A."/>
            <person name="Lipzen A.M."/>
            <person name="Meier-Kolthoff J.P."/>
            <person name="Ohm R.A."/>
            <person name="Otillar R.P."/>
            <person name="Pangilinan J.L."/>
            <person name="Peng Y."/>
            <person name="Rokas A."/>
            <person name="Rosa C.A."/>
            <person name="Scheuner C."/>
            <person name="Sibirny A.A."/>
            <person name="Slot J.C."/>
            <person name="Stielow J.B."/>
            <person name="Sun H."/>
            <person name="Kurtzman C.P."/>
            <person name="Blackwell M."/>
            <person name="Grigoriev I.V."/>
            <person name="Jeffries T.W."/>
        </authorList>
    </citation>
    <scope>NUCLEOTIDE SEQUENCE [LARGE SCALE GENOMIC DNA]</scope>
    <source>
        <strain evidence="13">NRRL Y-1626</strain>
    </source>
</reference>
<keyword evidence="4 9" id="KW-0256">Endoplasmic reticulum</keyword>
<evidence type="ECO:0000256" key="4">
    <source>
        <dbReference type="ARBA" id="ARBA00022824"/>
    </source>
</evidence>
<feature type="transmembrane region" description="Helical" evidence="9">
    <location>
        <begin position="306"/>
        <end position="324"/>
    </location>
</feature>
<dbReference type="GO" id="GO:0006696">
    <property type="term" value="P:ergosterol biosynthetic process"/>
    <property type="evidence" value="ECO:0007669"/>
    <property type="project" value="UniProtKB-ARBA"/>
</dbReference>
<evidence type="ECO:0000256" key="3">
    <source>
        <dbReference type="ARBA" id="ARBA00022692"/>
    </source>
</evidence>
<evidence type="ECO:0000256" key="1">
    <source>
        <dbReference type="ARBA" id="ARBA00004477"/>
    </source>
</evidence>
<evidence type="ECO:0000313" key="12">
    <source>
        <dbReference type="EMBL" id="OBA26232.1"/>
    </source>
</evidence>
<dbReference type="InterPro" id="IPR023074">
    <property type="entry name" value="HMG_CoA_Rdtase_cat_sf"/>
</dbReference>
<dbReference type="InterPro" id="IPR023076">
    <property type="entry name" value="HMG_CoA_Rdtase_CS"/>
</dbReference>
<keyword evidence="8 9" id="KW-0472">Membrane</keyword>
<comment type="subcellular location">
    <subcellularLocation>
        <location evidence="1 9">Endoplasmic reticulum membrane</location>
        <topology evidence="1 9">Multi-pass membrane protein</topology>
    </subcellularLocation>
</comment>
<dbReference type="PRINTS" id="PR00071">
    <property type="entry name" value="HMGCOARDTASE"/>
</dbReference>
<dbReference type="InterPro" id="IPR002202">
    <property type="entry name" value="HMG_CoA_Rdtase"/>
</dbReference>
<keyword evidence="3 9" id="KW-0812">Transmembrane</keyword>
<dbReference type="EMBL" id="LXPE01000021">
    <property type="protein sequence ID" value="OBA26232.1"/>
    <property type="molecule type" value="Genomic_DNA"/>
</dbReference>
<protein>
    <recommendedName>
        <fullName evidence="9">3-hydroxy-3-methylglutaryl coenzyme A reductase</fullName>
        <shortName evidence="9">HMG-CoA reductase</shortName>
        <ecNumber evidence="9">1.1.1.34</ecNumber>
    </recommendedName>
</protein>
<evidence type="ECO:0000259" key="11">
    <source>
        <dbReference type="PROSITE" id="PS50156"/>
    </source>
</evidence>
<feature type="transmembrane region" description="Helical" evidence="9">
    <location>
        <begin position="218"/>
        <end position="237"/>
    </location>
</feature>
<dbReference type="OrthoDB" id="310654at2759"/>
<dbReference type="CDD" id="cd00643">
    <property type="entry name" value="HMG-CoA_reductase_classI"/>
    <property type="match status" value="1"/>
</dbReference>
<keyword evidence="6 9" id="KW-1133">Transmembrane helix</keyword>
<name>A0A1B7TBW7_9ASCO</name>
<dbReference type="GO" id="GO:0005778">
    <property type="term" value="C:peroxisomal membrane"/>
    <property type="evidence" value="ECO:0007669"/>
    <property type="project" value="TreeGrafter"/>
</dbReference>
<dbReference type="InterPro" id="IPR009023">
    <property type="entry name" value="HMG_CoA_Rdtase_NAD(P)-bd_sf"/>
</dbReference>
<dbReference type="SUPFAM" id="SSF56542">
    <property type="entry name" value="Substrate-binding domain of HMG-CoA reductase"/>
    <property type="match status" value="1"/>
</dbReference>
<feature type="domain" description="SSD" evidence="11">
    <location>
        <begin position="186"/>
        <end position="355"/>
    </location>
</feature>
<dbReference type="FunFam" id="3.90.770.10:FF:000001">
    <property type="entry name" value="3-hydroxy-3-methylglutaryl coenzyme A reductase"/>
    <property type="match status" value="1"/>
</dbReference>
<dbReference type="Pfam" id="PF13323">
    <property type="entry name" value="HPIH"/>
    <property type="match status" value="1"/>
</dbReference>
<dbReference type="PROSITE" id="PS50065">
    <property type="entry name" value="HMG_COA_REDUCTASE_4"/>
    <property type="match status" value="1"/>
</dbReference>
<dbReference type="InterPro" id="IPR009029">
    <property type="entry name" value="HMG_CoA_Rdtase_sub-bd_dom_sf"/>
</dbReference>
<dbReference type="GO" id="GO:0005789">
    <property type="term" value="C:endoplasmic reticulum membrane"/>
    <property type="evidence" value="ECO:0007669"/>
    <property type="project" value="UniProtKB-SubCell"/>
</dbReference>
<dbReference type="InterPro" id="IPR053958">
    <property type="entry name" value="HMGCR/SNAP/NPC1-like_SSD"/>
</dbReference>
<evidence type="ECO:0000256" key="6">
    <source>
        <dbReference type="ARBA" id="ARBA00022989"/>
    </source>
</evidence>
<feature type="transmembrane region" description="Helical" evidence="9">
    <location>
        <begin position="403"/>
        <end position="421"/>
    </location>
</feature>
<dbReference type="InterPro" id="IPR000731">
    <property type="entry name" value="SSD"/>
</dbReference>
<dbReference type="SUPFAM" id="SSF55035">
    <property type="entry name" value="NAD-binding domain of HMG-CoA reductase"/>
    <property type="match status" value="1"/>
</dbReference>
<comment type="pathway">
    <text evidence="9">Metabolic intermediate biosynthesis; (R)-mevalonate biosynthesis; (R)-mevalonate from acetyl-CoA: step 3/3.</text>
</comment>
<evidence type="ECO:0000256" key="9">
    <source>
        <dbReference type="RuleBase" id="RU361219"/>
    </source>
</evidence>
<dbReference type="Proteomes" id="UP000092321">
    <property type="component" value="Unassembled WGS sequence"/>
</dbReference>
<dbReference type="NCBIfam" id="TIGR00533">
    <property type="entry name" value="HMG_CoA_R_NADP"/>
    <property type="match status" value="1"/>
</dbReference>
<dbReference type="GO" id="GO:0004420">
    <property type="term" value="F:hydroxymethylglutaryl-CoA reductase (NADPH) activity"/>
    <property type="evidence" value="ECO:0007669"/>
    <property type="project" value="UniProtKB-EC"/>
</dbReference>
<dbReference type="AlphaFoldDB" id="A0A1B7TBW7"/>
<evidence type="ECO:0000256" key="7">
    <source>
        <dbReference type="ARBA" id="ARBA00023002"/>
    </source>
</evidence>
<dbReference type="FunFam" id="1.10.3270.10:FF:000001">
    <property type="entry name" value="3-hydroxy-3-methylglutaryl coenzyme A reductase"/>
    <property type="match status" value="1"/>
</dbReference>
<feature type="transmembrane region" description="Helical" evidence="9">
    <location>
        <begin position="243"/>
        <end position="262"/>
    </location>
</feature>
<dbReference type="Pfam" id="PF12349">
    <property type="entry name" value="Sterol-sensing"/>
    <property type="match status" value="1"/>
</dbReference>
<dbReference type="Gene3D" id="3.30.70.420">
    <property type="entry name" value="Hydroxymethylglutaryl-CoA reductase, class I/II, NAD/NADP-binding domain"/>
    <property type="match status" value="1"/>
</dbReference>
<feature type="region of interest" description="Disordered" evidence="10">
    <location>
        <begin position="1002"/>
        <end position="1026"/>
    </location>
</feature>
<dbReference type="GO" id="GO:0015936">
    <property type="term" value="P:coenzyme A metabolic process"/>
    <property type="evidence" value="ECO:0007669"/>
    <property type="project" value="InterPro"/>
</dbReference>
<feature type="compositionally biased region" description="Low complexity" evidence="10">
    <location>
        <begin position="1005"/>
        <end position="1024"/>
    </location>
</feature>
<dbReference type="InterPro" id="IPR023282">
    <property type="entry name" value="HMG_CoA_Rdtase_N"/>
</dbReference>
<dbReference type="Pfam" id="PF00368">
    <property type="entry name" value="HMG-CoA_red"/>
    <property type="match status" value="1"/>
</dbReference>
<comment type="catalytic activity">
    <reaction evidence="9">
        <text>(R)-mevalonate + 2 NADP(+) + CoA = (3S)-3-hydroxy-3-methylglutaryl-CoA + 2 NADPH + 2 H(+)</text>
        <dbReference type="Rhea" id="RHEA:15989"/>
        <dbReference type="ChEBI" id="CHEBI:15378"/>
        <dbReference type="ChEBI" id="CHEBI:36464"/>
        <dbReference type="ChEBI" id="CHEBI:43074"/>
        <dbReference type="ChEBI" id="CHEBI:57287"/>
        <dbReference type="ChEBI" id="CHEBI:57783"/>
        <dbReference type="ChEBI" id="CHEBI:58349"/>
        <dbReference type="EC" id="1.1.1.34"/>
    </reaction>
</comment>
<dbReference type="EC" id="1.1.1.34" evidence="9"/>
<dbReference type="PANTHER" id="PTHR10572:SF24">
    <property type="entry name" value="3-HYDROXY-3-METHYLGLUTARYL-COENZYME A REDUCTASE"/>
    <property type="match status" value="1"/>
</dbReference>
<dbReference type="PROSITE" id="PS50156">
    <property type="entry name" value="SSD"/>
    <property type="match status" value="1"/>
</dbReference>
<organism evidence="12 13">
    <name type="scientific">Hanseniaspora valbyensis NRRL Y-1626</name>
    <dbReference type="NCBI Taxonomy" id="766949"/>
    <lineage>
        <taxon>Eukaryota</taxon>
        <taxon>Fungi</taxon>
        <taxon>Dikarya</taxon>
        <taxon>Ascomycota</taxon>
        <taxon>Saccharomycotina</taxon>
        <taxon>Saccharomycetes</taxon>
        <taxon>Saccharomycodales</taxon>
        <taxon>Saccharomycodaceae</taxon>
        <taxon>Hanseniaspora</taxon>
    </lineage>
</organism>
<keyword evidence="5 9" id="KW-0521">NADP</keyword>
<dbReference type="Gene3D" id="3.90.770.10">
    <property type="entry name" value="3-hydroxy-3-methylglutaryl-coenzyme A Reductase, Chain A, domain 2"/>
    <property type="match status" value="1"/>
</dbReference>
<dbReference type="InterPro" id="IPR004554">
    <property type="entry name" value="HMG_CoA_Rdtase_eu_arc"/>
</dbReference>
<evidence type="ECO:0000256" key="5">
    <source>
        <dbReference type="ARBA" id="ARBA00022857"/>
    </source>
</evidence>
<dbReference type="GO" id="GO:0008299">
    <property type="term" value="P:isoprenoid biosynthetic process"/>
    <property type="evidence" value="ECO:0007669"/>
    <property type="project" value="InterPro"/>
</dbReference>
<keyword evidence="13" id="KW-1185">Reference proteome</keyword>
<comment type="caution">
    <text evidence="12">The sequence shown here is derived from an EMBL/GenBank/DDBJ whole genome shotgun (WGS) entry which is preliminary data.</text>
</comment>
<evidence type="ECO:0000256" key="2">
    <source>
        <dbReference type="ARBA" id="ARBA00007661"/>
    </source>
</evidence>
<dbReference type="PROSITE" id="PS00318">
    <property type="entry name" value="HMG_COA_REDUCTASE_2"/>
    <property type="match status" value="1"/>
</dbReference>
<proteinExistence type="inferred from homology"/>
<accession>A0A1B7TBW7</accession>
<feature type="transmembrane region" description="Helical" evidence="9">
    <location>
        <begin position="497"/>
        <end position="517"/>
    </location>
</feature>
<dbReference type="PANTHER" id="PTHR10572">
    <property type="entry name" value="3-HYDROXY-3-METHYLGLUTARYL-COENZYME A REDUCTASE"/>
    <property type="match status" value="1"/>
</dbReference>
<evidence type="ECO:0000313" key="13">
    <source>
        <dbReference type="Proteomes" id="UP000092321"/>
    </source>
</evidence>
<dbReference type="Gene3D" id="1.10.3270.10">
    <property type="entry name" value="HMGR, N-terminal domain"/>
    <property type="match status" value="1"/>
</dbReference>
<comment type="similarity">
    <text evidence="2 9">Belongs to the HMG-CoA reductase family.</text>
</comment>
<sequence>MPLLFSKTSILAKPLAEFSRLAAKKPFQIILSTLLLTAFAYVRVIEYFRNGWSVEDTSSVFHAMSLNQIDSKEFLYNATTNSLNPLNLSNMEKYSSIPKIYVTELKFKSDSPVIGDLPELDNVTFASSDYSRYIVQSEFDLPETIKHESAIWKLRPQQKKWIQFVSLFQALKDGLSSKVHDSEPTDVLVIGSAYIGMFYTFVKLFYDMRKTGSKMWMGMFSVVSSGCALFLALYFSIHVLNKPVTLLSLIEGLPFIIIIIGFKHKVKLAEFTIKQYSKSTFGNHKNVPSVMVHNAMLEEGGRLIQDYTICTITFIACGFLTSFIEILQNFSYLTCLVLVLDLILTSTFFCSVLSLKLEIQMIKRSTAIEQILEEDGVLETTAEIVSGQDELAENASVFTSSTIIIFFKLSVLLAFAGLHFYNFGYRWTYETFTSLYSQINHDNVAERLLPKGFEVDFNCIVSIVATQYYDKPKLIFHIEDYLLLSYSYISLAIRDKFLSKFVLFCFLISCSFNVYLLNNARIHTSMTVKKFLTKTTKKSKPAVAQNNASKSAVPVYDSRLSKNLSLEDDENEVVRPIEEVLSIYKAGNLTTLNNREVVSLVVEKHLPMYALEKQLKDTTRAVVVRRKALAKLASAPILETETLPYRYYDYDRVFGACCENVIGFMPLPVGIIGPMIIDDVPYHIPMATTEGCLVASAMRGCKAINAGGGVTTVLTKDGMTRGPCVRFASLKRSGMCKIWIDSEEGQERIKKAFNSTSRFARLQQVQTALAGDLLFLRFRTTTGDAMGMNMISKGVEFALKQMVEEFGWDDMEVVSVSGNYCMDKKPGAINWIEGRGKSVVAEATLPKDVVEKVLKSEVKALVELNISKNLIGSAMAGSVGGFNAHASNLVTAVFLALGQDPAQNVESSNCITLMKELANGDLRISVSMPSIEVGTIGGGTILGPQGSMLDLLGVRGPHPTEPGTNSRQLAKIVASAVLAGELSLCSALAAGHLVQSHMIHNRAKPAPSDATTSTSSASTPPNNAISTEDLKTLKEGSITCIKS</sequence>
<feature type="transmembrane region" description="Helical" evidence="9">
    <location>
        <begin position="27"/>
        <end position="45"/>
    </location>
</feature>
<evidence type="ECO:0000256" key="8">
    <source>
        <dbReference type="ARBA" id="ARBA00023136"/>
    </source>
</evidence>
<feature type="transmembrane region" description="Helical" evidence="9">
    <location>
        <begin position="187"/>
        <end position="206"/>
    </location>
</feature>
<dbReference type="UniPathway" id="UPA00058">
    <property type="reaction ID" value="UER00103"/>
</dbReference>
<dbReference type="PROSITE" id="PS01192">
    <property type="entry name" value="HMG_COA_REDUCTASE_3"/>
    <property type="match status" value="1"/>
</dbReference>
<keyword evidence="7 9" id="KW-0560">Oxidoreductase</keyword>